<keyword evidence="3" id="KW-1185">Reference proteome</keyword>
<evidence type="ECO:0000259" key="2">
    <source>
        <dbReference type="Pfam" id="PF22941"/>
    </source>
</evidence>
<sequence>MQSTESKLQGSSIPKISQVKIPLEPITLSTWYEMKREQQTLPALSEADQKACSFCLEDFEPLSTYAKCLDCRHGEVLICIECLRLGVESPPHKRGHRHVFVDNIGPNFFDNDLYAWGAQEDIYLLNALIRAHLDQWSDLSQELGRTKSLMDALERLDRCFLRNEIGQCVLANKKRGIVYNWEDPNVTEDRLNELNCNGCRNVVELKQEEISSTEDVVTSSNELCLLAPVRKRKAAFFDEEDESDSDSAVSKPTCSSSNAVGIGERRMSTRSVGESSNSTESRRASRKEHLLAVAKNVAAAEAFRGQRKTSLELSEAINSESSAKCDRVSCDNGVGGGGGGCDQLLFGDEKLAELYASASCSPYFYNAKVPLTNPQTVAKYDEEDLQLLTYMPFRDEFENEYKNDAEQLVSRIVFPREGADLGEVDRFLDEVIYARFNRYNRLMRIRATKKAIIREHNLINEYLNIVKTNICEKGKYAIFEGRFFTSKAAESSFRALFAQLRQIGDKETINQLAKNFGEMETLVEQIDELKELQREGVSKLRGRLKVDSTSFQWTKRRKLKKSDNIEQKKAGLRWKRIKRWTKRNHCQQSGEGDEDE</sequence>
<reference evidence="3" key="2">
    <citation type="submission" date="2014-05" db="EMBL/GenBank/DDBJ databases">
        <title>The genome and life-stage specific transcriptomes of Globodera pallida elucidate key aspects of plant parasitism by a cyst nematode.</title>
        <authorList>
            <person name="Cotton J.A."/>
            <person name="Lilley C.J."/>
            <person name="Jones L.M."/>
            <person name="Kikuchi T."/>
            <person name="Reid A.J."/>
            <person name="Thorpe P."/>
            <person name="Tsai I.J."/>
            <person name="Beasley H."/>
            <person name="Blok V."/>
            <person name="Cock P.J.A."/>
            <person name="Van den Akker S.E."/>
            <person name="Holroyd N."/>
            <person name="Hunt M."/>
            <person name="Mantelin S."/>
            <person name="Naghra H."/>
            <person name="Pain A."/>
            <person name="Palomares-Rius J.E."/>
            <person name="Zarowiecki M."/>
            <person name="Berriman M."/>
            <person name="Jones J.T."/>
            <person name="Urwin P.E."/>
        </authorList>
    </citation>
    <scope>NUCLEOTIDE SEQUENCE [LARGE SCALE GENOMIC DNA]</scope>
    <source>
        <strain evidence="3">Lindley</strain>
    </source>
</reference>
<dbReference type="AlphaFoldDB" id="A0A183BLW9"/>
<dbReference type="GO" id="GO:0003682">
    <property type="term" value="F:chromatin binding"/>
    <property type="evidence" value="ECO:0007669"/>
    <property type="project" value="TreeGrafter"/>
</dbReference>
<evidence type="ECO:0000313" key="3">
    <source>
        <dbReference type="Proteomes" id="UP000050741"/>
    </source>
</evidence>
<dbReference type="PANTHER" id="PTHR12374:SF63">
    <property type="entry name" value="TRANSCRIPTIONAL ADAPTER 2-BETA"/>
    <property type="match status" value="1"/>
</dbReference>
<dbReference type="PANTHER" id="PTHR12374">
    <property type="entry name" value="TRANSCRIPTIONAL ADAPTOR 2 ADA2 -RELATED"/>
    <property type="match status" value="1"/>
</dbReference>
<dbReference type="GO" id="GO:0006338">
    <property type="term" value="P:chromatin remodeling"/>
    <property type="evidence" value="ECO:0007669"/>
    <property type="project" value="TreeGrafter"/>
</dbReference>
<protein>
    <submittedName>
        <fullName evidence="4">RING-type domain-containing protein</fullName>
    </submittedName>
</protein>
<dbReference type="Proteomes" id="UP000050741">
    <property type="component" value="Unassembled WGS sequence"/>
</dbReference>
<reference evidence="4" key="3">
    <citation type="submission" date="2016-06" db="UniProtKB">
        <authorList>
            <consortium name="WormBaseParasite"/>
        </authorList>
    </citation>
    <scope>IDENTIFICATION</scope>
</reference>
<dbReference type="GO" id="GO:0003713">
    <property type="term" value="F:transcription coactivator activity"/>
    <property type="evidence" value="ECO:0007669"/>
    <property type="project" value="TreeGrafter"/>
</dbReference>
<evidence type="ECO:0000256" key="1">
    <source>
        <dbReference type="SAM" id="MobiDB-lite"/>
    </source>
</evidence>
<dbReference type="Pfam" id="PF22941">
    <property type="entry name" value="TADA2A-like_3rd"/>
    <property type="match status" value="1"/>
</dbReference>
<feature type="region of interest" description="Disordered" evidence="1">
    <location>
        <begin position="238"/>
        <end position="286"/>
    </location>
</feature>
<dbReference type="WBParaSite" id="GPLIN_000160400">
    <property type="protein sequence ID" value="GPLIN_000160400"/>
    <property type="gene ID" value="GPLIN_000160400"/>
</dbReference>
<reference evidence="3" key="1">
    <citation type="submission" date="2013-12" db="EMBL/GenBank/DDBJ databases">
        <authorList>
            <person name="Aslett M."/>
        </authorList>
    </citation>
    <scope>NUCLEOTIDE SEQUENCE [LARGE SCALE GENOMIC DNA]</scope>
    <source>
        <strain evidence="3">Lindley</strain>
    </source>
</reference>
<name>A0A183BLW9_GLOPA</name>
<evidence type="ECO:0000313" key="4">
    <source>
        <dbReference type="WBParaSite" id="GPLIN_000160400"/>
    </source>
</evidence>
<dbReference type="GO" id="GO:0006357">
    <property type="term" value="P:regulation of transcription by RNA polymerase II"/>
    <property type="evidence" value="ECO:0007669"/>
    <property type="project" value="TreeGrafter"/>
</dbReference>
<feature type="compositionally biased region" description="Polar residues" evidence="1">
    <location>
        <begin position="250"/>
        <end position="259"/>
    </location>
</feature>
<feature type="compositionally biased region" description="Polar residues" evidence="1">
    <location>
        <begin position="269"/>
        <end position="279"/>
    </location>
</feature>
<feature type="domain" description="Transcriptional adapter 2-alpha/beta-like" evidence="2">
    <location>
        <begin position="387"/>
        <end position="467"/>
    </location>
</feature>
<dbReference type="GO" id="GO:0070461">
    <property type="term" value="C:SAGA-type complex"/>
    <property type="evidence" value="ECO:0007669"/>
    <property type="project" value="TreeGrafter"/>
</dbReference>
<organism evidence="3 4">
    <name type="scientific">Globodera pallida</name>
    <name type="common">Potato cyst nematode worm</name>
    <name type="synonym">Heterodera pallida</name>
    <dbReference type="NCBI Taxonomy" id="36090"/>
    <lineage>
        <taxon>Eukaryota</taxon>
        <taxon>Metazoa</taxon>
        <taxon>Ecdysozoa</taxon>
        <taxon>Nematoda</taxon>
        <taxon>Chromadorea</taxon>
        <taxon>Rhabditida</taxon>
        <taxon>Tylenchina</taxon>
        <taxon>Tylenchomorpha</taxon>
        <taxon>Tylenchoidea</taxon>
        <taxon>Heteroderidae</taxon>
        <taxon>Heteroderinae</taxon>
        <taxon>Globodera</taxon>
    </lineage>
</organism>
<accession>A0A183BLW9</accession>
<dbReference type="GO" id="GO:0005634">
    <property type="term" value="C:nucleus"/>
    <property type="evidence" value="ECO:0007669"/>
    <property type="project" value="TreeGrafter"/>
</dbReference>
<dbReference type="InterPro" id="IPR055141">
    <property type="entry name" value="TADA2A_B-like_dom"/>
</dbReference>
<proteinExistence type="predicted"/>